<dbReference type="UniPathway" id="UPA00359">
    <property type="reaction ID" value="UER00478"/>
</dbReference>
<dbReference type="GO" id="GO:0016020">
    <property type="term" value="C:membrane"/>
    <property type="evidence" value="ECO:0007669"/>
    <property type="project" value="GOC"/>
</dbReference>
<dbReference type="OrthoDB" id="9802746at2"/>
<dbReference type="FunCoup" id="E6W0Q2">
    <property type="interactions" value="397"/>
</dbReference>
<evidence type="ECO:0000256" key="8">
    <source>
        <dbReference type="ARBA" id="ARBA00022801"/>
    </source>
</evidence>
<dbReference type="InParanoid" id="E6W0Q2"/>
<dbReference type="KEGG" id="din:Selin_1667"/>
<dbReference type="HAMAP" id="MF_00388">
    <property type="entry name" value="LpxC"/>
    <property type="match status" value="1"/>
</dbReference>
<keyword evidence="6 12" id="KW-0441">Lipid A biosynthesis</keyword>
<comment type="cofactor">
    <cofactor evidence="1 12">
        <name>Zn(2+)</name>
        <dbReference type="ChEBI" id="CHEBI:29105"/>
    </cofactor>
</comment>
<evidence type="ECO:0000256" key="4">
    <source>
        <dbReference type="ARBA" id="ARBA00012745"/>
    </source>
</evidence>
<dbReference type="eggNOG" id="COG0774">
    <property type="taxonomic scope" value="Bacteria"/>
</dbReference>
<dbReference type="GO" id="GO:0009245">
    <property type="term" value="P:lipid A biosynthetic process"/>
    <property type="evidence" value="ECO:0007669"/>
    <property type="project" value="UniProtKB-UniRule"/>
</dbReference>
<evidence type="ECO:0000256" key="6">
    <source>
        <dbReference type="ARBA" id="ARBA00022556"/>
    </source>
</evidence>
<keyword evidence="8 12" id="KW-0378">Hydrolase</keyword>
<keyword evidence="5 12" id="KW-0444">Lipid biosynthesis</keyword>
<evidence type="ECO:0000313" key="14">
    <source>
        <dbReference type="Proteomes" id="UP000002572"/>
    </source>
</evidence>
<evidence type="ECO:0000256" key="3">
    <source>
        <dbReference type="ARBA" id="ARBA00005002"/>
    </source>
</evidence>
<dbReference type="SUPFAM" id="SSF54211">
    <property type="entry name" value="Ribosomal protein S5 domain 2-like"/>
    <property type="match status" value="2"/>
</dbReference>
<organism evidence="13 14">
    <name type="scientific">Desulfurispirillum indicum (strain ATCC BAA-1389 / DSM 22839 / S5)</name>
    <dbReference type="NCBI Taxonomy" id="653733"/>
    <lineage>
        <taxon>Bacteria</taxon>
        <taxon>Pseudomonadati</taxon>
        <taxon>Chrysiogenota</taxon>
        <taxon>Chrysiogenia</taxon>
        <taxon>Chrysiogenales</taxon>
        <taxon>Chrysiogenaceae</taxon>
        <taxon>Desulfurispirillum</taxon>
    </lineage>
</organism>
<dbReference type="Proteomes" id="UP000002572">
    <property type="component" value="Chromosome"/>
</dbReference>
<dbReference type="GO" id="GO:0103117">
    <property type="term" value="F:UDP-3-O-acyl-N-acetylglucosamine deacetylase activity"/>
    <property type="evidence" value="ECO:0007669"/>
    <property type="project" value="UniProtKB-UniRule"/>
</dbReference>
<evidence type="ECO:0000256" key="7">
    <source>
        <dbReference type="ARBA" id="ARBA00022723"/>
    </source>
</evidence>
<accession>E6W0Q2</accession>
<dbReference type="RefSeq" id="WP_013506277.1">
    <property type="nucleotide sequence ID" value="NC_014836.1"/>
</dbReference>
<name>E6W0Q2_DESIS</name>
<feature type="binding site" evidence="12">
    <location>
        <position position="240"/>
    </location>
    <ligand>
        <name>Zn(2+)</name>
        <dbReference type="ChEBI" id="CHEBI:29105"/>
    </ligand>
</feature>
<protein>
    <recommendedName>
        <fullName evidence="4 12">UDP-3-O-acyl-N-acetylglucosamine deacetylase</fullName>
        <shortName evidence="12">UDP-3-O-acyl-GlcNAc deacetylase</shortName>
        <ecNumber evidence="4 12">3.5.1.108</ecNumber>
    </recommendedName>
    <alternativeName>
        <fullName evidence="12">UDP-3-O-[R-3-hydroxymyristoyl]-N-acetylglucosamine deacetylase</fullName>
    </alternativeName>
</protein>
<dbReference type="AlphaFoldDB" id="E6W0Q2"/>
<comment type="function">
    <text evidence="2 12">Catalyzes the hydrolysis of UDP-3-O-myristoyl-N-acetylglucosamine to form UDP-3-O-myristoylglucosamine and acetate, the committed step in lipid A biosynthesis.</text>
</comment>
<keyword evidence="9 12" id="KW-0862">Zinc</keyword>
<comment type="similarity">
    <text evidence="12">Belongs to the LpxC family.</text>
</comment>
<dbReference type="PANTHER" id="PTHR33694:SF1">
    <property type="entry name" value="UDP-3-O-ACYL-N-ACETYLGLUCOSAMINE DEACETYLASE 1, MITOCHONDRIAL-RELATED"/>
    <property type="match status" value="1"/>
</dbReference>
<comment type="catalytic activity">
    <reaction evidence="11 12">
        <text>a UDP-3-O-[(3R)-3-hydroxyacyl]-N-acetyl-alpha-D-glucosamine + H2O = a UDP-3-O-[(3R)-3-hydroxyacyl]-alpha-D-glucosamine + acetate</text>
        <dbReference type="Rhea" id="RHEA:67816"/>
        <dbReference type="ChEBI" id="CHEBI:15377"/>
        <dbReference type="ChEBI" id="CHEBI:30089"/>
        <dbReference type="ChEBI" id="CHEBI:137740"/>
        <dbReference type="ChEBI" id="CHEBI:173225"/>
        <dbReference type="EC" id="3.5.1.108"/>
    </reaction>
</comment>
<dbReference type="Gene3D" id="3.30.1700.10">
    <property type="entry name" value="lpxc deacetylase, domain 2"/>
    <property type="match status" value="1"/>
</dbReference>
<dbReference type="HOGENOM" id="CLU_046528_1_0_0"/>
<dbReference type="PANTHER" id="PTHR33694">
    <property type="entry name" value="UDP-3-O-ACYL-N-ACETYLGLUCOSAMINE DEACETYLASE 1, MITOCHONDRIAL-RELATED"/>
    <property type="match status" value="1"/>
</dbReference>
<reference evidence="13 14" key="1">
    <citation type="submission" date="2010-12" db="EMBL/GenBank/DDBJ databases">
        <title>Complete sequence of Desulfurispirillum indicum S5.</title>
        <authorList>
            <consortium name="US DOE Joint Genome Institute"/>
            <person name="Lucas S."/>
            <person name="Copeland A."/>
            <person name="Lapidus A."/>
            <person name="Cheng J.-F."/>
            <person name="Goodwin L."/>
            <person name="Pitluck S."/>
            <person name="Chertkov O."/>
            <person name="Held B."/>
            <person name="Detter J.C."/>
            <person name="Han C."/>
            <person name="Tapia R."/>
            <person name="Land M."/>
            <person name="Hauser L."/>
            <person name="Kyrpides N."/>
            <person name="Ivanova N."/>
            <person name="Mikhailova N."/>
            <person name="Haggblom M."/>
            <person name="Rauschenbach I."/>
            <person name="Bini E."/>
            <person name="Woyke T."/>
        </authorList>
    </citation>
    <scope>NUCLEOTIDE SEQUENCE [LARGE SCALE GENOMIC DNA]</scope>
    <source>
        <strain evidence="14">ATCC BAA-1389 / DSM 22839 / S5</strain>
    </source>
</reference>
<feature type="active site" description="Proton donor" evidence="12">
    <location>
        <position position="263"/>
    </location>
</feature>
<dbReference type="InterPro" id="IPR011334">
    <property type="entry name" value="UDP-acyl_GlcNac_deAcase_C"/>
</dbReference>
<keyword evidence="10 12" id="KW-0443">Lipid metabolism</keyword>
<dbReference type="EMBL" id="CP002432">
    <property type="protein sequence ID" value="ADU66397.1"/>
    <property type="molecule type" value="Genomic_DNA"/>
</dbReference>
<evidence type="ECO:0000256" key="2">
    <source>
        <dbReference type="ARBA" id="ARBA00002923"/>
    </source>
</evidence>
<evidence type="ECO:0000256" key="10">
    <source>
        <dbReference type="ARBA" id="ARBA00023098"/>
    </source>
</evidence>
<dbReference type="InterPro" id="IPR004463">
    <property type="entry name" value="UDP-acyl_GlcNac_deAcase"/>
</dbReference>
<sequence>MKTQQQTLFSPVSIYGIGLHSGAQVRMTIYPEKENTGIYFVRTDMAPPVVIPAACEYVVNTQLATTLGRDNVTVSTVEHLMAALYALGIDNARVDIDGPEVPVLDGSSASFILLIKEAGIVKQDSSRREIVINRPFSIVDGDRFIKILPASEYEIDFTIEFDHKLLTSQRASYAINQEIFEREISRSRTFTFKKDVDYLRSIGLAKGGSLDNAVVIDDYKVMNPHGLRYKDEFVRHKILDCVGDLALCGVRLRGKVVAMKSGHELNNRLCRGLVSQYLTEPAHLSLAAIGLP</sequence>
<dbReference type="Gene3D" id="3.30.230.20">
    <property type="entry name" value="lpxc deacetylase, domain 1"/>
    <property type="match status" value="1"/>
</dbReference>
<dbReference type="STRING" id="653733.Selin_1667"/>
<comment type="pathway">
    <text evidence="3 12">Glycolipid biosynthesis; lipid IV(A) biosynthesis; lipid IV(A) from (3R)-3-hydroxytetradecanoyl-[acyl-carrier-protein] and UDP-N-acetyl-alpha-D-glucosamine: step 2/6.</text>
</comment>
<dbReference type="InterPro" id="IPR020568">
    <property type="entry name" value="Ribosomal_Su5_D2-typ_SF"/>
</dbReference>
<evidence type="ECO:0000256" key="11">
    <source>
        <dbReference type="ARBA" id="ARBA00024535"/>
    </source>
</evidence>
<dbReference type="Pfam" id="PF03331">
    <property type="entry name" value="LpxC"/>
    <property type="match status" value="1"/>
</dbReference>
<keyword evidence="14" id="KW-1185">Reference proteome</keyword>
<gene>
    <name evidence="12" type="primary">lpxC</name>
    <name evidence="13" type="ordered locus">Selin_1667</name>
</gene>
<feature type="binding site" evidence="12">
    <location>
        <position position="236"/>
    </location>
    <ligand>
        <name>Zn(2+)</name>
        <dbReference type="ChEBI" id="CHEBI:29105"/>
    </ligand>
</feature>
<proteinExistence type="inferred from homology"/>
<evidence type="ECO:0000256" key="12">
    <source>
        <dbReference type="HAMAP-Rule" id="MF_00388"/>
    </source>
</evidence>
<evidence type="ECO:0000256" key="1">
    <source>
        <dbReference type="ARBA" id="ARBA00001947"/>
    </source>
</evidence>
<evidence type="ECO:0000256" key="9">
    <source>
        <dbReference type="ARBA" id="ARBA00022833"/>
    </source>
</evidence>
<evidence type="ECO:0000256" key="5">
    <source>
        <dbReference type="ARBA" id="ARBA00022516"/>
    </source>
</evidence>
<dbReference type="GO" id="GO:0046872">
    <property type="term" value="F:metal ion binding"/>
    <property type="evidence" value="ECO:0007669"/>
    <property type="project" value="UniProtKB-KW"/>
</dbReference>
<dbReference type="NCBIfam" id="TIGR00325">
    <property type="entry name" value="lpxC"/>
    <property type="match status" value="1"/>
</dbReference>
<dbReference type="InterPro" id="IPR015870">
    <property type="entry name" value="UDP-acyl_N-AcGlcN_deAcase_N"/>
</dbReference>
<keyword evidence="7 12" id="KW-0479">Metal-binding</keyword>
<dbReference type="EC" id="3.5.1.108" evidence="4 12"/>
<feature type="binding site" evidence="12">
    <location>
        <position position="79"/>
    </location>
    <ligand>
        <name>Zn(2+)</name>
        <dbReference type="ChEBI" id="CHEBI:29105"/>
    </ligand>
</feature>
<evidence type="ECO:0000313" key="13">
    <source>
        <dbReference type="EMBL" id="ADU66397.1"/>
    </source>
</evidence>